<dbReference type="InterPro" id="IPR029044">
    <property type="entry name" value="Nucleotide-diphossugar_trans"/>
</dbReference>
<dbReference type="GO" id="GO:0016740">
    <property type="term" value="F:transferase activity"/>
    <property type="evidence" value="ECO:0007669"/>
    <property type="project" value="UniProtKB-KW"/>
</dbReference>
<dbReference type="STRING" id="1630136.AS592_08895"/>
<reference evidence="1 2" key="1">
    <citation type="submission" date="2015-11" db="EMBL/GenBank/DDBJ databases">
        <title>Draft genome of Sulfurovum riftiae 1812E, a member of the Epsilonproteobacteria isolated from the tube of the deep-sea hydrothermal vent tubewom Riftia pachyptila.</title>
        <authorList>
            <person name="Vetriani C."/>
            <person name="Giovannelli D."/>
        </authorList>
    </citation>
    <scope>NUCLEOTIDE SEQUENCE [LARGE SCALE GENOMIC DNA]</scope>
    <source>
        <strain evidence="1 2">1812E</strain>
    </source>
</reference>
<dbReference type="Proteomes" id="UP000075359">
    <property type="component" value="Unassembled WGS sequence"/>
</dbReference>
<protein>
    <submittedName>
        <fullName evidence="1">Glycosyl transferase</fullName>
    </submittedName>
</protein>
<gene>
    <name evidence="1" type="ORF">AS592_08895</name>
</gene>
<accession>A0A151CI40</accession>
<evidence type="ECO:0000313" key="2">
    <source>
        <dbReference type="Proteomes" id="UP000075359"/>
    </source>
</evidence>
<name>A0A151CI40_9BACT</name>
<organism evidence="1 2">
    <name type="scientific">Sulfurovum riftiae</name>
    <dbReference type="NCBI Taxonomy" id="1630136"/>
    <lineage>
        <taxon>Bacteria</taxon>
        <taxon>Pseudomonadati</taxon>
        <taxon>Campylobacterota</taxon>
        <taxon>Epsilonproteobacteria</taxon>
        <taxon>Campylobacterales</taxon>
        <taxon>Sulfurovaceae</taxon>
        <taxon>Sulfurovum</taxon>
    </lineage>
</organism>
<dbReference type="EMBL" id="LNKT01000012">
    <property type="protein sequence ID" value="KYJ86923.1"/>
    <property type="molecule type" value="Genomic_DNA"/>
</dbReference>
<keyword evidence="1" id="KW-0808">Transferase</keyword>
<sequence length="315" mass="37166">MYNYCTLFNSNYVTRGLAMYESLKKHSEKFHLYIFAFDDTSYDLLNRLRLDYVTVISLEEFEDDALLAIKDSRSIGEYCWTCTPSTIKYCIEKYDLPSCTYLDADIYFYSNPAVLIEEMGDDSVLITEHKYTPECDFSDISGKYCVQFMTFKNDINGNTVLNWWREACIDWCYARHEDGKFGDQKYLDDWTERFHGVHVLVHPGGGVAPWNIQSYDLASKNFDLIFYHFQNFDFLENNRVSMGPCKIGEENIQRLYVPYIKHLQDISQQLKKIDNINDYNGIVKKRSFHWKDGLRYIKRKLTGTYNVYSLKKLIG</sequence>
<keyword evidence="2" id="KW-1185">Reference proteome</keyword>
<comment type="caution">
    <text evidence="1">The sequence shown here is derived from an EMBL/GenBank/DDBJ whole genome shotgun (WGS) entry which is preliminary data.</text>
</comment>
<evidence type="ECO:0000313" key="1">
    <source>
        <dbReference type="EMBL" id="KYJ86923.1"/>
    </source>
</evidence>
<proteinExistence type="predicted"/>
<dbReference type="OrthoDB" id="9816564at2"/>
<dbReference type="AlphaFoldDB" id="A0A151CI40"/>
<dbReference type="Gene3D" id="3.90.550.10">
    <property type="entry name" value="Spore Coat Polysaccharide Biosynthesis Protein SpsA, Chain A"/>
    <property type="match status" value="1"/>
</dbReference>
<dbReference type="SUPFAM" id="SSF53448">
    <property type="entry name" value="Nucleotide-diphospho-sugar transferases"/>
    <property type="match status" value="1"/>
</dbReference>